<keyword evidence="2" id="KW-1185">Reference proteome</keyword>
<protein>
    <recommendedName>
        <fullName evidence="3">ATP-binding protein</fullName>
    </recommendedName>
</protein>
<evidence type="ECO:0000313" key="2">
    <source>
        <dbReference type="Proteomes" id="UP000318483"/>
    </source>
</evidence>
<dbReference type="KEGG" id="lit:FPZ52_17205"/>
<accession>A0A5B8J2R3</accession>
<keyword evidence="1" id="KW-0614">Plasmid</keyword>
<evidence type="ECO:0008006" key="3">
    <source>
        <dbReference type="Google" id="ProtNLM"/>
    </source>
</evidence>
<dbReference type="EMBL" id="CP042265">
    <property type="protein sequence ID" value="QDY71421.1"/>
    <property type="molecule type" value="Genomic_DNA"/>
</dbReference>
<reference evidence="1 2" key="1">
    <citation type="submission" date="2019-07" db="EMBL/GenBank/DDBJ databases">
        <title>Litoreibacter alkalisoli sp. nov., isolated from saline-alkaline soil.</title>
        <authorList>
            <person name="Wang S."/>
            <person name="Xu L."/>
            <person name="Xing Y.-T."/>
            <person name="Sun J.-Q."/>
        </authorList>
    </citation>
    <scope>NUCLEOTIDE SEQUENCE [LARGE SCALE GENOMIC DNA]</scope>
    <source>
        <strain evidence="1 2">LN3S51</strain>
        <plasmid evidence="1 2">unnamed4</plasmid>
    </source>
</reference>
<dbReference type="Proteomes" id="UP000318483">
    <property type="component" value="Plasmid unnamed4"/>
</dbReference>
<dbReference type="PANTHER" id="PTHR34301">
    <property type="entry name" value="DNA-BINDING PROTEIN-RELATED"/>
    <property type="match status" value="1"/>
</dbReference>
<sequence length="662" mass="74632">MPSIDQTHRSEFEVKLDELFSDFIQAASDLFRNNQDYIKDFEGGRYLCAYLTPSKRLRQAMAADREVLLVVSTFSDQQQRIIKFVQAEISDSKGRLEPTVAIVIHLDPSGNVKLRNWGRDLGISVLPIDATNGFSDARDIERKLANQLFSHDPFDVTGPVSGESNFFGRRDEAIDLARKLQTGQIRSCLGIRKVGKTSIINRVLKEVPNLFDCAVIMIDCSKDDVFEMNASNLLSSIASTLQSLSSTNAGYATITPRQSDISIAEARRKLESAVISCEHVVLIVFDEVDYITPGSPTSTEWRSEFNVFWRNLRAVYQDCDRTEKPMSLLIGGVSTHWFTVGEIQGIENAALAFVPEEFLSPMAKGATIAMLRRLGKVAGLGFSEEAAELVALETGNMPYWARKCCSYIHRKIPISDRPKQLSVAEISPLVEDFVQNEGCQIAEVAINHLFRVHPDMMDVCRHILSGKASEARENLRRTLRQYGVTNTRDAFSGKMFENAVKTVMAAPPIPVSDRVEPRIADEGALGEWAEELAALGQRRNLLERRLRGIALNFLRMDAMINQKLDSLNDNIKSALPSNRRKILSGYDLENFFQKLMWLELIGIISKNWSVFEKIFGDKKAFEGNAELINDRPDAHAKEWDTADFALYRRSLTWFEERVTKLQ</sequence>
<proteinExistence type="predicted"/>
<geneLocation type="plasmid" evidence="1 2">
    <name>unnamed4</name>
</geneLocation>
<dbReference type="PANTHER" id="PTHR34301:SF8">
    <property type="entry name" value="ATPASE DOMAIN-CONTAINING PROTEIN"/>
    <property type="match status" value="1"/>
</dbReference>
<dbReference type="SUPFAM" id="SSF52540">
    <property type="entry name" value="P-loop containing nucleoside triphosphate hydrolases"/>
    <property type="match status" value="1"/>
</dbReference>
<organism evidence="1 2">
    <name type="scientific">Qingshengfaniella alkalisoli</name>
    <dbReference type="NCBI Taxonomy" id="2599296"/>
    <lineage>
        <taxon>Bacteria</taxon>
        <taxon>Pseudomonadati</taxon>
        <taxon>Pseudomonadota</taxon>
        <taxon>Alphaproteobacteria</taxon>
        <taxon>Rhodobacterales</taxon>
        <taxon>Paracoccaceae</taxon>
        <taxon>Qingshengfaniella</taxon>
    </lineage>
</organism>
<name>A0A5B8J2R3_9RHOB</name>
<dbReference type="AlphaFoldDB" id="A0A5B8J2R3"/>
<dbReference type="OrthoDB" id="9811804at2"/>
<evidence type="ECO:0000313" key="1">
    <source>
        <dbReference type="EMBL" id="QDY71421.1"/>
    </source>
</evidence>
<gene>
    <name evidence="1" type="ORF">FPZ52_17205</name>
</gene>
<dbReference type="Gene3D" id="3.40.50.300">
    <property type="entry name" value="P-loop containing nucleotide triphosphate hydrolases"/>
    <property type="match status" value="1"/>
</dbReference>
<dbReference type="InterPro" id="IPR027417">
    <property type="entry name" value="P-loop_NTPase"/>
</dbReference>
<dbReference type="RefSeq" id="WP_146366835.1">
    <property type="nucleotide sequence ID" value="NZ_CP042265.1"/>
</dbReference>